<dbReference type="InterPro" id="IPR015168">
    <property type="entry name" value="SsuA/THI5"/>
</dbReference>
<dbReference type="InterPro" id="IPR001638">
    <property type="entry name" value="Solute-binding_3/MltF_N"/>
</dbReference>
<dbReference type="SMART" id="SM00062">
    <property type="entry name" value="PBPb"/>
    <property type="match status" value="1"/>
</dbReference>
<evidence type="ECO:0000256" key="5">
    <source>
        <dbReference type="ARBA" id="ARBA00055538"/>
    </source>
</evidence>
<sequence length="314" mass="34514">MKKRNVLIVLLVAIVAFVAWFGYSSTHETKDTKLTTVTIGYQKADSVDIARNRGVFAKKMKAKGYKVVFKEFQDGTALTTALKSGDIDYARVGDVPPVSAQANGLDFVYVGAGSDKVKGSGLEVKKNGDIQSLSDLKGKTIAYTKGTSSQYFVLRLLKKAGLTTSDVKLVSMDQSSAAVAFSKGTIDAWATWDPYTSTAEVNADAKLLVNDTGLAKNREFIVSTAKYASANKTVSKYLIKYLGEDMKWANTHKAKLVTMLQKSLGLKKSILEKMVARRYYAMGTMTSSILKEQQSIADVFYEEPAFYNQVSHYR</sequence>
<organism evidence="8 9">
    <name type="scientific">Lacticaseibacillus manihotivorans DSM 13343 = JCM 12514</name>
    <dbReference type="NCBI Taxonomy" id="1423769"/>
    <lineage>
        <taxon>Bacteria</taxon>
        <taxon>Bacillati</taxon>
        <taxon>Bacillota</taxon>
        <taxon>Bacilli</taxon>
        <taxon>Lactobacillales</taxon>
        <taxon>Lactobacillaceae</taxon>
        <taxon>Lacticaseibacillus</taxon>
    </lineage>
</organism>
<evidence type="ECO:0000256" key="6">
    <source>
        <dbReference type="ARBA" id="ARBA00070228"/>
    </source>
</evidence>
<feature type="domain" description="Solute-binding protein family 3/N-terminal" evidence="7">
    <location>
        <begin position="36"/>
        <end position="245"/>
    </location>
</feature>
<keyword evidence="3" id="KW-0813">Transport</keyword>
<dbReference type="InterPro" id="IPR010067">
    <property type="entry name" value="ABC_SsuA_sub-bd"/>
</dbReference>
<dbReference type="GO" id="GO:0016020">
    <property type="term" value="C:membrane"/>
    <property type="evidence" value="ECO:0007669"/>
    <property type="project" value="InterPro"/>
</dbReference>
<dbReference type="GO" id="GO:0042597">
    <property type="term" value="C:periplasmic space"/>
    <property type="evidence" value="ECO:0007669"/>
    <property type="project" value="UniProtKB-SubCell"/>
</dbReference>
<dbReference type="RefSeq" id="WP_056962257.1">
    <property type="nucleotide sequence ID" value="NZ_AZEU01000011.1"/>
</dbReference>
<evidence type="ECO:0000313" key="8">
    <source>
        <dbReference type="EMBL" id="KRL53592.1"/>
    </source>
</evidence>
<evidence type="ECO:0000256" key="4">
    <source>
        <dbReference type="ARBA" id="ARBA00022729"/>
    </source>
</evidence>
<dbReference type="PATRIC" id="fig|1423769.4.peg.291"/>
<dbReference type="Pfam" id="PF09084">
    <property type="entry name" value="NMT1"/>
    <property type="match status" value="1"/>
</dbReference>
<proteinExistence type="inferred from homology"/>
<keyword evidence="9" id="KW-1185">Reference proteome</keyword>
<evidence type="ECO:0000256" key="3">
    <source>
        <dbReference type="ARBA" id="ARBA00022448"/>
    </source>
</evidence>
<gene>
    <name evidence="8" type="ORF">FD01_GL000269</name>
</gene>
<evidence type="ECO:0000259" key="7">
    <source>
        <dbReference type="SMART" id="SM00062"/>
    </source>
</evidence>
<evidence type="ECO:0000256" key="1">
    <source>
        <dbReference type="ARBA" id="ARBA00004418"/>
    </source>
</evidence>
<dbReference type="GO" id="GO:0042626">
    <property type="term" value="F:ATPase-coupled transmembrane transporter activity"/>
    <property type="evidence" value="ECO:0007669"/>
    <property type="project" value="InterPro"/>
</dbReference>
<name>A0A0R1RJB8_9LACO</name>
<comment type="function">
    <text evidence="5">Part of a binding-protein-dependent transport system for aliphatic sulfonates. Putative binding protein.</text>
</comment>
<accession>A0A0R1RJB8</accession>
<dbReference type="Gene3D" id="3.40.190.10">
    <property type="entry name" value="Periplasmic binding protein-like II"/>
    <property type="match status" value="2"/>
</dbReference>
<comment type="caution">
    <text evidence="8">The sequence shown here is derived from an EMBL/GenBank/DDBJ whole genome shotgun (WGS) entry which is preliminary data.</text>
</comment>
<dbReference type="PANTHER" id="PTHR30024:SF42">
    <property type="entry name" value="ALIPHATIC SULFONATES-BINDING PROTEIN-RELATED"/>
    <property type="match status" value="1"/>
</dbReference>
<comment type="similarity">
    <text evidence="2">Belongs to the bacterial solute-binding protein SsuA/TauA family.</text>
</comment>
<dbReference type="SUPFAM" id="SSF53850">
    <property type="entry name" value="Periplasmic binding protein-like II"/>
    <property type="match status" value="1"/>
</dbReference>
<protein>
    <recommendedName>
        <fullName evidence="6">Putative aliphatic sulfonates-binding protein</fullName>
    </recommendedName>
</protein>
<dbReference type="PANTHER" id="PTHR30024">
    <property type="entry name" value="ALIPHATIC SULFONATES-BINDING PROTEIN-RELATED"/>
    <property type="match status" value="1"/>
</dbReference>
<reference evidence="8 9" key="1">
    <citation type="journal article" date="2015" name="Genome Announc.">
        <title>Expanding the biotechnology potential of lactobacilli through comparative genomics of 213 strains and associated genera.</title>
        <authorList>
            <person name="Sun Z."/>
            <person name="Harris H.M."/>
            <person name="McCann A."/>
            <person name="Guo C."/>
            <person name="Argimon S."/>
            <person name="Zhang W."/>
            <person name="Yang X."/>
            <person name="Jeffery I.B."/>
            <person name="Cooney J.C."/>
            <person name="Kagawa T.F."/>
            <person name="Liu W."/>
            <person name="Song Y."/>
            <person name="Salvetti E."/>
            <person name="Wrobel A."/>
            <person name="Rasinkangas P."/>
            <person name="Parkhill J."/>
            <person name="Rea M.C."/>
            <person name="O'Sullivan O."/>
            <person name="Ritari J."/>
            <person name="Douillard F.P."/>
            <person name="Paul Ross R."/>
            <person name="Yang R."/>
            <person name="Briner A.E."/>
            <person name="Felis G.E."/>
            <person name="de Vos W.M."/>
            <person name="Barrangou R."/>
            <person name="Klaenhammer T.R."/>
            <person name="Caufield P.W."/>
            <person name="Cui Y."/>
            <person name="Zhang H."/>
            <person name="O'Toole P.W."/>
        </authorList>
    </citation>
    <scope>NUCLEOTIDE SEQUENCE [LARGE SCALE GENOMIC DNA]</scope>
    <source>
        <strain evidence="8 9">DSM 13343</strain>
    </source>
</reference>
<dbReference type="AlphaFoldDB" id="A0A0R1RJB8"/>
<dbReference type="EMBL" id="AZEU01000011">
    <property type="protein sequence ID" value="KRL53592.1"/>
    <property type="molecule type" value="Genomic_DNA"/>
</dbReference>
<dbReference type="NCBIfam" id="TIGR01728">
    <property type="entry name" value="SsuA_fam"/>
    <property type="match status" value="1"/>
</dbReference>
<dbReference type="Proteomes" id="UP000051790">
    <property type="component" value="Unassembled WGS sequence"/>
</dbReference>
<evidence type="ECO:0000256" key="2">
    <source>
        <dbReference type="ARBA" id="ARBA00010742"/>
    </source>
</evidence>
<keyword evidence="4" id="KW-0732">Signal</keyword>
<comment type="subcellular location">
    <subcellularLocation>
        <location evidence="1">Periplasm</location>
    </subcellularLocation>
</comment>
<evidence type="ECO:0000313" key="9">
    <source>
        <dbReference type="Proteomes" id="UP000051790"/>
    </source>
</evidence>
<dbReference type="FunFam" id="3.40.190.10:FF:000050">
    <property type="entry name" value="Sulfonate ABC transporter substrate-binding protein"/>
    <property type="match status" value="1"/>
</dbReference>
<dbReference type="OrthoDB" id="286202at2"/>